<sequence>MFTNDNSHGKNKIKFQDRFGPWFELDKAGRPNHSMAARHVVLAERKLTTYVYAVGRYRVGIRAGSCLPVSQSACQRHSHYSRLMDEDRDAALVFYGMQPLIFDGTRQTVSLAGWLYDMETIFRICDIEARLQVLLASRCLARDARRAYPNESMGHYCRRFQDARMPYIPRDLGSPVLQALHLLREGLPPDVRLFVLAPMMGMRLESIINAIMEAEIIARPILPEDPIPAMPLQEIPPQEAEAGADNNDMDHVDFPVDLEDNPEDLPVIIIESDDEEEQEEWEEQ</sequence>
<proteinExistence type="predicted"/>
<dbReference type="EMBL" id="BTGU01003389">
    <property type="protein sequence ID" value="GMN31553.1"/>
    <property type="molecule type" value="Genomic_DNA"/>
</dbReference>
<protein>
    <submittedName>
        <fullName evidence="2">Uncharacterized protein</fullName>
    </submittedName>
</protein>
<accession>A0AA88CR57</accession>
<evidence type="ECO:0000313" key="3">
    <source>
        <dbReference type="Proteomes" id="UP001187192"/>
    </source>
</evidence>
<dbReference type="AlphaFoldDB" id="A0AA88CR57"/>
<name>A0AA88CR57_FICCA</name>
<feature type="region of interest" description="Disordered" evidence="1">
    <location>
        <begin position="236"/>
        <end position="264"/>
    </location>
</feature>
<gene>
    <name evidence="2" type="ORF">TIFTF001_044589</name>
</gene>
<evidence type="ECO:0000256" key="1">
    <source>
        <dbReference type="SAM" id="MobiDB-lite"/>
    </source>
</evidence>
<reference evidence="2" key="1">
    <citation type="submission" date="2023-07" db="EMBL/GenBank/DDBJ databases">
        <title>draft genome sequence of fig (Ficus carica).</title>
        <authorList>
            <person name="Takahashi T."/>
            <person name="Nishimura K."/>
        </authorList>
    </citation>
    <scope>NUCLEOTIDE SEQUENCE</scope>
</reference>
<keyword evidence="3" id="KW-1185">Reference proteome</keyword>
<evidence type="ECO:0000313" key="2">
    <source>
        <dbReference type="EMBL" id="GMN31553.1"/>
    </source>
</evidence>
<dbReference type="Proteomes" id="UP001187192">
    <property type="component" value="Unassembled WGS sequence"/>
</dbReference>
<comment type="caution">
    <text evidence="2">The sequence shown here is derived from an EMBL/GenBank/DDBJ whole genome shotgun (WGS) entry which is preliminary data.</text>
</comment>
<organism evidence="2 3">
    <name type="scientific">Ficus carica</name>
    <name type="common">Common fig</name>
    <dbReference type="NCBI Taxonomy" id="3494"/>
    <lineage>
        <taxon>Eukaryota</taxon>
        <taxon>Viridiplantae</taxon>
        <taxon>Streptophyta</taxon>
        <taxon>Embryophyta</taxon>
        <taxon>Tracheophyta</taxon>
        <taxon>Spermatophyta</taxon>
        <taxon>Magnoliopsida</taxon>
        <taxon>eudicotyledons</taxon>
        <taxon>Gunneridae</taxon>
        <taxon>Pentapetalae</taxon>
        <taxon>rosids</taxon>
        <taxon>fabids</taxon>
        <taxon>Rosales</taxon>
        <taxon>Moraceae</taxon>
        <taxon>Ficeae</taxon>
        <taxon>Ficus</taxon>
    </lineage>
</organism>